<evidence type="ECO:0000313" key="1">
    <source>
        <dbReference type="EMBL" id="SHG44851.1"/>
    </source>
</evidence>
<dbReference type="AlphaFoldDB" id="A0A1M5JWA4"/>
<accession>A0A1M5JWA4</accession>
<dbReference type="Proteomes" id="UP000184211">
    <property type="component" value="Unassembled WGS sequence"/>
</dbReference>
<keyword evidence="2" id="KW-1185">Reference proteome</keyword>
<sequence>MVFDKEIEQFGSEIVRNAVEQGMQEALNHIRYNTGKAASAHVEKAIGIAARSAMRAFFSNHELIGSFSISLRTENGDTFDLAEEFGAPLIVAFDEDGWLEN</sequence>
<proteinExistence type="predicted"/>
<protein>
    <submittedName>
        <fullName evidence="1">Uncharacterized protein</fullName>
    </submittedName>
</protein>
<dbReference type="RefSeq" id="WP_072790802.1">
    <property type="nucleotide sequence ID" value="NZ_FQWM01000001.1"/>
</dbReference>
<reference evidence="2" key="1">
    <citation type="submission" date="2016-11" db="EMBL/GenBank/DDBJ databases">
        <authorList>
            <person name="Varghese N."/>
            <person name="Submissions S."/>
        </authorList>
    </citation>
    <scope>NUCLEOTIDE SEQUENCE [LARGE SCALE GENOMIC DNA]</scope>
    <source>
        <strain evidence="2">DSM 28223</strain>
    </source>
</reference>
<gene>
    <name evidence="1" type="ORF">SAMN04488044_0802</name>
</gene>
<organism evidence="1 2">
    <name type="scientific">Cognatishimia maritima</name>
    <dbReference type="NCBI Taxonomy" id="870908"/>
    <lineage>
        <taxon>Bacteria</taxon>
        <taxon>Pseudomonadati</taxon>
        <taxon>Pseudomonadota</taxon>
        <taxon>Alphaproteobacteria</taxon>
        <taxon>Rhodobacterales</taxon>
        <taxon>Paracoccaceae</taxon>
        <taxon>Cognatishimia</taxon>
    </lineage>
</organism>
<name>A0A1M5JWA4_9RHOB</name>
<dbReference type="STRING" id="870908.SAMN04488044_0802"/>
<dbReference type="EMBL" id="FQWM01000001">
    <property type="protein sequence ID" value="SHG44851.1"/>
    <property type="molecule type" value="Genomic_DNA"/>
</dbReference>
<dbReference type="OrthoDB" id="9909785at2"/>
<evidence type="ECO:0000313" key="2">
    <source>
        <dbReference type="Proteomes" id="UP000184211"/>
    </source>
</evidence>